<feature type="transmembrane region" description="Helical" evidence="2">
    <location>
        <begin position="100"/>
        <end position="125"/>
    </location>
</feature>
<keyword evidence="2" id="KW-0472">Membrane</keyword>
<evidence type="ECO:0000313" key="3">
    <source>
        <dbReference type="EMBL" id="SDC79957.1"/>
    </source>
</evidence>
<feature type="transmembrane region" description="Helical" evidence="2">
    <location>
        <begin position="58"/>
        <end position="79"/>
    </location>
</feature>
<protein>
    <recommendedName>
        <fullName evidence="5">DUF3180 domain-containing protein</fullName>
    </recommendedName>
</protein>
<sequence length="167" mass="17275">MSQPSEEPPGAPDGPGEGRLRPTSPAGLTVCAVAGLVGGWFVRPLAVALDGTARVVGWTQPVALGVVAVIVGVAAWSTWRQLQVRREWMEPHRALNRLALARASAYVGALVAGAYAGYAVSWLGLASELVGEQVTRALVAAVAGVAMVIGGLLLERACRVRSDDPDA</sequence>
<feature type="transmembrane region" description="Helical" evidence="2">
    <location>
        <begin position="137"/>
        <end position="154"/>
    </location>
</feature>
<dbReference type="STRING" id="1045774.SAMN05421872_10433"/>
<proteinExistence type="predicted"/>
<keyword evidence="4" id="KW-1185">Reference proteome</keyword>
<evidence type="ECO:0000256" key="2">
    <source>
        <dbReference type="SAM" id="Phobius"/>
    </source>
</evidence>
<dbReference type="AlphaFoldDB" id="A0A1G6PKM9"/>
<gene>
    <name evidence="3" type="ORF">SAMN05421872_10433</name>
</gene>
<feature type="region of interest" description="Disordered" evidence="1">
    <location>
        <begin position="1"/>
        <end position="22"/>
    </location>
</feature>
<name>A0A1G6PKM9_9ACTN</name>
<dbReference type="InterPro" id="IPR021517">
    <property type="entry name" value="DUF3180"/>
</dbReference>
<feature type="transmembrane region" description="Helical" evidence="2">
    <location>
        <begin position="26"/>
        <end position="46"/>
    </location>
</feature>
<evidence type="ECO:0000313" key="4">
    <source>
        <dbReference type="Proteomes" id="UP000199034"/>
    </source>
</evidence>
<dbReference type="RefSeq" id="WP_090853616.1">
    <property type="nucleotide sequence ID" value="NZ_FMZM01000004.1"/>
</dbReference>
<accession>A0A1G6PKM9</accession>
<evidence type="ECO:0000256" key="1">
    <source>
        <dbReference type="SAM" id="MobiDB-lite"/>
    </source>
</evidence>
<feature type="compositionally biased region" description="Pro residues" evidence="1">
    <location>
        <begin position="1"/>
        <end position="12"/>
    </location>
</feature>
<dbReference type="EMBL" id="FMZM01000004">
    <property type="protein sequence ID" value="SDC79957.1"/>
    <property type="molecule type" value="Genomic_DNA"/>
</dbReference>
<evidence type="ECO:0008006" key="5">
    <source>
        <dbReference type="Google" id="ProtNLM"/>
    </source>
</evidence>
<dbReference type="Proteomes" id="UP000199034">
    <property type="component" value="Unassembled WGS sequence"/>
</dbReference>
<dbReference type="Pfam" id="PF11377">
    <property type="entry name" value="DUF3180"/>
    <property type="match status" value="1"/>
</dbReference>
<dbReference type="OrthoDB" id="3786771at2"/>
<organism evidence="3 4">
    <name type="scientific">Nocardioides lianchengensis</name>
    <dbReference type="NCBI Taxonomy" id="1045774"/>
    <lineage>
        <taxon>Bacteria</taxon>
        <taxon>Bacillati</taxon>
        <taxon>Actinomycetota</taxon>
        <taxon>Actinomycetes</taxon>
        <taxon>Propionibacteriales</taxon>
        <taxon>Nocardioidaceae</taxon>
        <taxon>Nocardioides</taxon>
    </lineage>
</organism>
<reference evidence="3 4" key="1">
    <citation type="submission" date="2016-10" db="EMBL/GenBank/DDBJ databases">
        <authorList>
            <person name="de Groot N.N."/>
        </authorList>
    </citation>
    <scope>NUCLEOTIDE SEQUENCE [LARGE SCALE GENOMIC DNA]</scope>
    <source>
        <strain evidence="3 4">CGMCC 4.6858</strain>
    </source>
</reference>
<keyword evidence="2" id="KW-1133">Transmembrane helix</keyword>
<keyword evidence="2" id="KW-0812">Transmembrane</keyword>